<name>A0A0G3G4H4_9GAMM</name>
<organism evidence="12 13">
    <name type="scientific">Thioalkalivibrio versutus</name>
    <dbReference type="NCBI Taxonomy" id="106634"/>
    <lineage>
        <taxon>Bacteria</taxon>
        <taxon>Pseudomonadati</taxon>
        <taxon>Pseudomonadota</taxon>
        <taxon>Gammaproteobacteria</taxon>
        <taxon>Chromatiales</taxon>
        <taxon>Ectothiorhodospiraceae</taxon>
        <taxon>Thioalkalivibrio</taxon>
    </lineage>
</organism>
<keyword evidence="5 9" id="KW-0479">Metal-binding</keyword>
<dbReference type="EMBL" id="CP011367">
    <property type="protein sequence ID" value="AKJ94417.1"/>
    <property type="molecule type" value="Genomic_DNA"/>
</dbReference>
<dbReference type="GO" id="GO:0046872">
    <property type="term" value="F:metal ion binding"/>
    <property type="evidence" value="ECO:0007669"/>
    <property type="project" value="UniProtKB-KW"/>
</dbReference>
<dbReference type="InterPro" id="IPR000170">
    <property type="entry name" value="High_potential_FeS_prot"/>
</dbReference>
<keyword evidence="12" id="KW-0808">Transferase</keyword>
<dbReference type="PROSITE" id="PS51373">
    <property type="entry name" value="HIPIP"/>
    <property type="match status" value="1"/>
</dbReference>
<keyword evidence="13" id="KW-1185">Reference proteome</keyword>
<dbReference type="InterPro" id="IPR036369">
    <property type="entry name" value="HIPIP_sf"/>
</dbReference>
<evidence type="ECO:0000313" key="12">
    <source>
        <dbReference type="EMBL" id="AKJ94417.1"/>
    </source>
</evidence>
<dbReference type="OrthoDB" id="5298540at2"/>
<evidence type="ECO:0000256" key="10">
    <source>
        <dbReference type="SAM" id="SignalP"/>
    </source>
</evidence>
<evidence type="ECO:0000256" key="3">
    <source>
        <dbReference type="ARBA" id="ARBA00022448"/>
    </source>
</evidence>
<dbReference type="GO" id="GO:0019646">
    <property type="term" value="P:aerobic electron transport chain"/>
    <property type="evidence" value="ECO:0007669"/>
    <property type="project" value="InterPro"/>
</dbReference>
<evidence type="ECO:0000256" key="7">
    <source>
        <dbReference type="ARBA" id="ARBA00023004"/>
    </source>
</evidence>
<dbReference type="KEGG" id="tvr:TVD_03085"/>
<dbReference type="Pfam" id="PF01355">
    <property type="entry name" value="HIPIP"/>
    <property type="match status" value="1"/>
</dbReference>
<evidence type="ECO:0000256" key="2">
    <source>
        <dbReference type="ARBA" id="ARBA00011738"/>
    </source>
</evidence>
<keyword evidence="6 9" id="KW-0249">Electron transport</keyword>
<evidence type="ECO:0000256" key="4">
    <source>
        <dbReference type="ARBA" id="ARBA00022485"/>
    </source>
</evidence>
<dbReference type="AlphaFoldDB" id="A0A0G3G4H4"/>
<feature type="chain" id="PRO_5002553941" description="High-potential iron-sulfur protein" evidence="10">
    <location>
        <begin position="37"/>
        <end position="106"/>
    </location>
</feature>
<dbReference type="STRING" id="106634.TVD_03085"/>
<gene>
    <name evidence="12" type="ORF">TVD_03085</name>
</gene>
<evidence type="ECO:0000256" key="8">
    <source>
        <dbReference type="ARBA" id="ARBA00023014"/>
    </source>
</evidence>
<feature type="domain" description="High potential iron-sulfur proteins family profile" evidence="11">
    <location>
        <begin position="31"/>
        <end position="106"/>
    </location>
</feature>
<dbReference type="PROSITE" id="PS51318">
    <property type="entry name" value="TAT"/>
    <property type="match status" value="1"/>
</dbReference>
<comment type="subunit">
    <text evidence="2 9">Homodimer.</text>
</comment>
<dbReference type="Gene3D" id="4.10.490.10">
    <property type="entry name" value="High potential iron-sulphur protein"/>
    <property type="match status" value="1"/>
</dbReference>
<evidence type="ECO:0000256" key="6">
    <source>
        <dbReference type="ARBA" id="ARBA00022982"/>
    </source>
</evidence>
<evidence type="ECO:0000259" key="11">
    <source>
        <dbReference type="PROSITE" id="PS51373"/>
    </source>
</evidence>
<reference evidence="12 13" key="1">
    <citation type="submission" date="2015-04" db="EMBL/GenBank/DDBJ databases">
        <title>Complete Sequence for the Genome of the Thioalkalivibrio versutus D301.</title>
        <authorList>
            <person name="Mu T."/>
            <person name="Zhou J."/>
            <person name="Xu X."/>
        </authorList>
    </citation>
    <scope>NUCLEOTIDE SEQUENCE [LARGE SCALE GENOMIC DNA]</scope>
    <source>
        <strain evidence="12 13">D301</strain>
    </source>
</reference>
<dbReference type="PATRIC" id="fig|106634.4.peg.630"/>
<dbReference type="InterPro" id="IPR006311">
    <property type="entry name" value="TAT_signal"/>
</dbReference>
<accession>A0A0G3G4H4</accession>
<comment type="function">
    <text evidence="1 9">Specific class of high-redox-potential 4Fe-4S ferredoxins. Functions in anaerobic electron transport in most purple and in some other photosynthetic bacteria and in at least one genus (Paracoccus) of halophilic, denitrifying bacteria.</text>
</comment>
<feature type="signal peptide" evidence="10">
    <location>
        <begin position="1"/>
        <end position="36"/>
    </location>
</feature>
<evidence type="ECO:0000313" key="13">
    <source>
        <dbReference type="Proteomes" id="UP000064201"/>
    </source>
</evidence>
<keyword evidence="10" id="KW-0732">Signal</keyword>
<sequence>MSDQPNANRRKFLRQASAAVAAIPVISLAGMSTAKADNPKAEDGHRHDYVNNAADAAGHEDYSEGEKCKNCAFWGGGDAEWGQCFHADFQGVQVNASGWCDEYVGA</sequence>
<keyword evidence="4 9" id="KW-0004">4Fe-4S</keyword>
<dbReference type="SUPFAM" id="SSF57652">
    <property type="entry name" value="HIPIP (high potential iron protein)"/>
    <property type="match status" value="1"/>
</dbReference>
<protein>
    <recommendedName>
        <fullName evidence="9">High-potential iron-sulfur protein</fullName>
        <shortName evidence="9">HiPIP</shortName>
    </recommendedName>
</protein>
<dbReference type="GO" id="GO:0016301">
    <property type="term" value="F:kinase activity"/>
    <property type="evidence" value="ECO:0007669"/>
    <property type="project" value="UniProtKB-KW"/>
</dbReference>
<keyword evidence="8 9" id="KW-0411">Iron-sulfur</keyword>
<dbReference type="GO" id="GO:0009055">
    <property type="term" value="F:electron transfer activity"/>
    <property type="evidence" value="ECO:0007669"/>
    <property type="project" value="InterPro"/>
</dbReference>
<evidence type="ECO:0000256" key="9">
    <source>
        <dbReference type="RuleBase" id="RU000620"/>
    </source>
</evidence>
<dbReference type="RefSeq" id="WP_018146315.1">
    <property type="nucleotide sequence ID" value="NZ_CP011367.1"/>
</dbReference>
<keyword evidence="12" id="KW-0418">Kinase</keyword>
<dbReference type="GO" id="GO:0051539">
    <property type="term" value="F:4 iron, 4 sulfur cluster binding"/>
    <property type="evidence" value="ECO:0007669"/>
    <property type="project" value="UniProtKB-KW"/>
</dbReference>
<evidence type="ECO:0000256" key="1">
    <source>
        <dbReference type="ARBA" id="ARBA00002137"/>
    </source>
</evidence>
<keyword evidence="7 9" id="KW-0408">Iron</keyword>
<keyword evidence="3 9" id="KW-0813">Transport</keyword>
<evidence type="ECO:0000256" key="5">
    <source>
        <dbReference type="ARBA" id="ARBA00022723"/>
    </source>
</evidence>
<proteinExistence type="inferred from homology"/>
<dbReference type="Proteomes" id="UP000064201">
    <property type="component" value="Chromosome"/>
</dbReference>
<comment type="similarity">
    <text evidence="9">Belongs to the high-potential iron-sulfur protein (HiPIP) family.</text>
</comment>